<dbReference type="GO" id="GO:0034625">
    <property type="term" value="P:fatty acid elongation, monounsaturated fatty acid"/>
    <property type="evidence" value="ECO:0007669"/>
    <property type="project" value="TreeGrafter"/>
</dbReference>
<comment type="subcellular location">
    <subcellularLocation>
        <location evidence="1">Membrane</location>
        <topology evidence="1">Multi-pass membrane protein</topology>
    </subcellularLocation>
</comment>
<feature type="transmembrane region" description="Helical" evidence="10">
    <location>
        <begin position="176"/>
        <end position="195"/>
    </location>
</feature>
<evidence type="ECO:0000256" key="1">
    <source>
        <dbReference type="ARBA" id="ARBA00004141"/>
    </source>
</evidence>
<dbReference type="EC" id="2.3.1.199" evidence="10"/>
<dbReference type="GO" id="GO:0030148">
    <property type="term" value="P:sphingolipid biosynthetic process"/>
    <property type="evidence" value="ECO:0007669"/>
    <property type="project" value="TreeGrafter"/>
</dbReference>
<keyword evidence="3 10" id="KW-0808">Transferase</keyword>
<evidence type="ECO:0000256" key="4">
    <source>
        <dbReference type="ARBA" id="ARBA00022692"/>
    </source>
</evidence>
<keyword evidence="9 10" id="KW-0275">Fatty acid biosynthesis</keyword>
<protein>
    <recommendedName>
        <fullName evidence="10">Elongation of very long chain fatty acids protein</fullName>
        <ecNumber evidence="10">2.3.1.199</ecNumber>
    </recommendedName>
    <alternativeName>
        <fullName evidence="10">Very-long-chain 3-oxoacyl-CoA synthase</fullName>
    </alternativeName>
</protein>
<feature type="transmembrane region" description="Helical" evidence="10">
    <location>
        <begin position="43"/>
        <end position="60"/>
    </location>
</feature>
<dbReference type="GO" id="GO:0034626">
    <property type="term" value="P:fatty acid elongation, polyunsaturated fatty acid"/>
    <property type="evidence" value="ECO:0007669"/>
    <property type="project" value="TreeGrafter"/>
</dbReference>
<dbReference type="EMBL" id="HBUE01152468">
    <property type="protein sequence ID" value="CAG6505924.1"/>
    <property type="molecule type" value="Transcribed_RNA"/>
</dbReference>
<dbReference type="InterPro" id="IPR002076">
    <property type="entry name" value="ELO_fam"/>
</dbReference>
<comment type="similarity">
    <text evidence="10">Belongs to the ELO family.</text>
</comment>
<evidence type="ECO:0000256" key="6">
    <source>
        <dbReference type="ARBA" id="ARBA00022989"/>
    </source>
</evidence>
<name>A0A8D8N9Y8_CULPI</name>
<dbReference type="GO" id="GO:0019367">
    <property type="term" value="P:fatty acid elongation, saturated fatty acid"/>
    <property type="evidence" value="ECO:0007669"/>
    <property type="project" value="TreeGrafter"/>
</dbReference>
<dbReference type="EMBL" id="HBUE01257475">
    <property type="protein sequence ID" value="CAG6557228.1"/>
    <property type="molecule type" value="Transcribed_RNA"/>
</dbReference>
<evidence type="ECO:0000256" key="3">
    <source>
        <dbReference type="ARBA" id="ARBA00022679"/>
    </source>
</evidence>
<dbReference type="Pfam" id="PF01151">
    <property type="entry name" value="ELO"/>
    <property type="match status" value="1"/>
</dbReference>
<feature type="transmembrane region" description="Helical" evidence="10">
    <location>
        <begin position="72"/>
        <end position="95"/>
    </location>
</feature>
<comment type="catalytic activity">
    <reaction evidence="10">
        <text>a very-long-chain acyl-CoA + malonyl-CoA + H(+) = a very-long-chain 3-oxoacyl-CoA + CO2 + CoA</text>
        <dbReference type="Rhea" id="RHEA:32727"/>
        <dbReference type="ChEBI" id="CHEBI:15378"/>
        <dbReference type="ChEBI" id="CHEBI:16526"/>
        <dbReference type="ChEBI" id="CHEBI:57287"/>
        <dbReference type="ChEBI" id="CHEBI:57384"/>
        <dbReference type="ChEBI" id="CHEBI:90725"/>
        <dbReference type="ChEBI" id="CHEBI:90736"/>
        <dbReference type="EC" id="2.3.1.199"/>
    </reaction>
</comment>
<evidence type="ECO:0000256" key="2">
    <source>
        <dbReference type="ARBA" id="ARBA00022516"/>
    </source>
</evidence>
<feature type="transmembrane region" description="Helical" evidence="10">
    <location>
        <begin position="215"/>
        <end position="235"/>
    </location>
</feature>
<keyword evidence="6 10" id="KW-1133">Transmembrane helix</keyword>
<feature type="transmembrane region" description="Helical" evidence="10">
    <location>
        <begin position="151"/>
        <end position="170"/>
    </location>
</feature>
<keyword evidence="7 10" id="KW-0443">Lipid metabolism</keyword>
<sequence>MDPENSELNYFRNVSGFADLYRVLVHDLADDRVKHLPMVHSPLWILSCLGIYLLLVLRTVPKWMQNRKPFRLKSLIIVYDSVQIVGNGFSLFLFYKHGWSWRYFYECRSPDFSNNEQSLGFVHAAYFTYLLKIMELMETVMYAFRKKNSQISFFHVYHHCYACVTAWGFTKYGGGSMLSYTIMVNCIVHVFMYTYYLSSAIADRLPFSLKHVKKFVTTLQIVQLLSVLVNIGFALRPSCAIPLFHCLFHGPNMVFQIKMFVDFYRAAYLENKKKVSNKNT</sequence>
<dbReference type="GO" id="GO:0009922">
    <property type="term" value="F:fatty acid elongase activity"/>
    <property type="evidence" value="ECO:0007669"/>
    <property type="project" value="UniProtKB-EC"/>
</dbReference>
<reference evidence="11" key="1">
    <citation type="submission" date="2021-05" db="EMBL/GenBank/DDBJ databases">
        <authorList>
            <person name="Alioto T."/>
            <person name="Alioto T."/>
            <person name="Gomez Garrido J."/>
        </authorList>
    </citation>
    <scope>NUCLEOTIDE SEQUENCE</scope>
</reference>
<feature type="transmembrane region" description="Helical" evidence="10">
    <location>
        <begin position="124"/>
        <end position="144"/>
    </location>
</feature>
<dbReference type="PANTHER" id="PTHR11157">
    <property type="entry name" value="FATTY ACID ACYL TRANSFERASE-RELATED"/>
    <property type="match status" value="1"/>
</dbReference>
<evidence type="ECO:0000256" key="9">
    <source>
        <dbReference type="ARBA" id="ARBA00023160"/>
    </source>
</evidence>
<accession>A0A8D8N9Y8</accession>
<evidence type="ECO:0000313" key="11">
    <source>
        <dbReference type="EMBL" id="CAG6557228.1"/>
    </source>
</evidence>
<dbReference type="GO" id="GO:0042761">
    <property type="term" value="P:very long-chain fatty acid biosynthetic process"/>
    <property type="evidence" value="ECO:0007669"/>
    <property type="project" value="TreeGrafter"/>
</dbReference>
<keyword evidence="4 10" id="KW-0812">Transmembrane</keyword>
<dbReference type="AlphaFoldDB" id="A0A8D8N9Y8"/>
<organism evidence="11">
    <name type="scientific">Culex pipiens</name>
    <name type="common">House mosquito</name>
    <dbReference type="NCBI Taxonomy" id="7175"/>
    <lineage>
        <taxon>Eukaryota</taxon>
        <taxon>Metazoa</taxon>
        <taxon>Ecdysozoa</taxon>
        <taxon>Arthropoda</taxon>
        <taxon>Hexapoda</taxon>
        <taxon>Insecta</taxon>
        <taxon>Pterygota</taxon>
        <taxon>Neoptera</taxon>
        <taxon>Endopterygota</taxon>
        <taxon>Diptera</taxon>
        <taxon>Nematocera</taxon>
        <taxon>Culicoidea</taxon>
        <taxon>Culicidae</taxon>
        <taxon>Culicinae</taxon>
        <taxon>Culicini</taxon>
        <taxon>Culex</taxon>
        <taxon>Culex</taxon>
    </lineage>
</organism>
<keyword evidence="8 10" id="KW-0472">Membrane</keyword>
<evidence type="ECO:0000256" key="10">
    <source>
        <dbReference type="RuleBase" id="RU361115"/>
    </source>
</evidence>
<dbReference type="PANTHER" id="PTHR11157:SF113">
    <property type="entry name" value="ELONGATION OF VERY LONG CHAIN FATTY ACIDS PROTEIN"/>
    <property type="match status" value="1"/>
</dbReference>
<evidence type="ECO:0000256" key="8">
    <source>
        <dbReference type="ARBA" id="ARBA00023136"/>
    </source>
</evidence>
<keyword evidence="5 10" id="KW-0276">Fatty acid metabolism</keyword>
<proteinExistence type="inferred from homology"/>
<evidence type="ECO:0000256" key="5">
    <source>
        <dbReference type="ARBA" id="ARBA00022832"/>
    </source>
</evidence>
<dbReference type="GO" id="GO:0005789">
    <property type="term" value="C:endoplasmic reticulum membrane"/>
    <property type="evidence" value="ECO:0007669"/>
    <property type="project" value="TreeGrafter"/>
</dbReference>
<keyword evidence="2 10" id="KW-0444">Lipid biosynthesis</keyword>
<evidence type="ECO:0000256" key="7">
    <source>
        <dbReference type="ARBA" id="ARBA00023098"/>
    </source>
</evidence>